<dbReference type="Proteomes" id="UP000199600">
    <property type="component" value="Unassembled WGS sequence"/>
</dbReference>
<evidence type="ECO:0000313" key="1">
    <source>
        <dbReference type="EMBL" id="SBT07667.1"/>
    </source>
</evidence>
<dbReference type="EMBL" id="FLQY01000146">
    <property type="protein sequence ID" value="SBT07667.1"/>
    <property type="molecule type" value="Genomic_DNA"/>
</dbReference>
<proteinExistence type="predicted"/>
<evidence type="ECO:0000313" key="2">
    <source>
        <dbReference type="Proteomes" id="UP000199600"/>
    </source>
</evidence>
<dbReference type="AlphaFoldDB" id="A0A1A8XT31"/>
<reference evidence="1 2" key="1">
    <citation type="submission" date="2016-06" db="EMBL/GenBank/DDBJ databases">
        <authorList>
            <person name="Kjaerup R.B."/>
            <person name="Dalgaard T.S."/>
            <person name="Juul-Madsen H.R."/>
        </authorList>
    </citation>
    <scope>NUCLEOTIDE SEQUENCE [LARGE SCALE GENOMIC DNA]</scope>
    <source>
        <strain evidence="1">2</strain>
    </source>
</reference>
<organism evidence="1 2">
    <name type="scientific">Candidatus Propionivibrio aalborgensis</name>
    <dbReference type="NCBI Taxonomy" id="1860101"/>
    <lineage>
        <taxon>Bacteria</taxon>
        <taxon>Pseudomonadati</taxon>
        <taxon>Pseudomonadota</taxon>
        <taxon>Betaproteobacteria</taxon>
        <taxon>Rhodocyclales</taxon>
        <taxon>Rhodocyclaceae</taxon>
        <taxon>Propionivibrio</taxon>
    </lineage>
</organism>
<sequence>MKRQLQRYVGRIVRLNKRAYQGIKAKAIRRDHALENCFVVAGISLGVQLICYGANSRIVVDIADVSLV</sequence>
<name>A0A1A8XT31_9RHOO</name>
<gene>
    <name evidence="1" type="ORF">PROAA_230010</name>
</gene>
<keyword evidence="2" id="KW-1185">Reference proteome</keyword>
<accession>A0A1A8XT31</accession>
<protein>
    <submittedName>
        <fullName evidence="1">Uncharacterized protein</fullName>
    </submittedName>
</protein>